<protein>
    <recommendedName>
        <fullName evidence="1">DUF6699 domain-containing protein</fullName>
    </recommendedName>
</protein>
<dbReference type="EMBL" id="NBII01000002">
    <property type="protein sequence ID" value="PAV22725.1"/>
    <property type="molecule type" value="Genomic_DNA"/>
</dbReference>
<evidence type="ECO:0000259" key="1">
    <source>
        <dbReference type="Pfam" id="PF20415"/>
    </source>
</evidence>
<dbReference type="STRING" id="2282107.A0A286UTD6"/>
<dbReference type="Pfam" id="PF20415">
    <property type="entry name" value="DUF6699"/>
    <property type="match status" value="1"/>
</dbReference>
<keyword evidence="3" id="KW-1185">Reference proteome</keyword>
<evidence type="ECO:0000313" key="2">
    <source>
        <dbReference type="EMBL" id="PAV22725.1"/>
    </source>
</evidence>
<feature type="domain" description="DUF6699" evidence="1">
    <location>
        <begin position="58"/>
        <end position="182"/>
    </location>
</feature>
<dbReference type="InterPro" id="IPR046522">
    <property type="entry name" value="DUF6699"/>
</dbReference>
<dbReference type="AlphaFoldDB" id="A0A286UTD6"/>
<gene>
    <name evidence="2" type="ORF">PNOK_0268200</name>
</gene>
<accession>A0A286UTD6</accession>
<proteinExistence type="predicted"/>
<organism evidence="2 3">
    <name type="scientific">Pyrrhoderma noxium</name>
    <dbReference type="NCBI Taxonomy" id="2282107"/>
    <lineage>
        <taxon>Eukaryota</taxon>
        <taxon>Fungi</taxon>
        <taxon>Dikarya</taxon>
        <taxon>Basidiomycota</taxon>
        <taxon>Agaricomycotina</taxon>
        <taxon>Agaricomycetes</taxon>
        <taxon>Hymenochaetales</taxon>
        <taxon>Hymenochaetaceae</taxon>
        <taxon>Pyrrhoderma</taxon>
    </lineage>
</organism>
<name>A0A286UTD6_9AGAM</name>
<comment type="caution">
    <text evidence="2">The sequence shown here is derived from an EMBL/GenBank/DDBJ whole genome shotgun (WGS) entry which is preliminary data.</text>
</comment>
<reference evidence="2 3" key="1">
    <citation type="journal article" date="2017" name="Mol. Ecol.">
        <title>Comparative and population genomic landscape of Phellinus noxius: A hypervariable fungus causing root rot in trees.</title>
        <authorList>
            <person name="Chung C.L."/>
            <person name="Lee T.J."/>
            <person name="Akiba M."/>
            <person name="Lee H.H."/>
            <person name="Kuo T.H."/>
            <person name="Liu D."/>
            <person name="Ke H.M."/>
            <person name="Yokoi T."/>
            <person name="Roa M.B."/>
            <person name="Lu M.J."/>
            <person name="Chang Y.Y."/>
            <person name="Ann P.J."/>
            <person name="Tsai J.N."/>
            <person name="Chen C.Y."/>
            <person name="Tzean S.S."/>
            <person name="Ota Y."/>
            <person name="Hattori T."/>
            <person name="Sahashi N."/>
            <person name="Liou R.F."/>
            <person name="Kikuchi T."/>
            <person name="Tsai I.J."/>
        </authorList>
    </citation>
    <scope>NUCLEOTIDE SEQUENCE [LARGE SCALE GENOMIC DNA]</scope>
    <source>
        <strain evidence="2 3">FFPRI411160</strain>
    </source>
</reference>
<sequence length="206" mass="23618">MADRKWGKGGYGPVLTQTELYLLEETELHIHPILAQKYDAFQLEFDLQTGQTIGFSAKDRNKPLDFNKKDEAATLPRLTQLIIISRQSPWVTYVQNPDGVTLANICERLWLEYSRIQLTEQEFKLLSAREKERVMRMALLRENHGQYVSGGSRNTLSEITAQRCRRVDWLGGKTLFDGLEKDDKYVKSRLGFVASNVLVLSTSTAY</sequence>
<dbReference type="OrthoDB" id="3333333at2759"/>
<evidence type="ECO:0000313" key="3">
    <source>
        <dbReference type="Proteomes" id="UP000217199"/>
    </source>
</evidence>
<dbReference type="InParanoid" id="A0A286UTD6"/>
<dbReference type="Proteomes" id="UP000217199">
    <property type="component" value="Unassembled WGS sequence"/>
</dbReference>